<dbReference type="SUPFAM" id="SSF53448">
    <property type="entry name" value="Nucleotide-diphospho-sugar transferases"/>
    <property type="match status" value="1"/>
</dbReference>
<protein>
    <recommendedName>
        <fullName evidence="3">Glycosyl transferase family 2</fullName>
    </recommendedName>
</protein>
<proteinExistence type="predicted"/>
<dbReference type="Pfam" id="PF13704">
    <property type="entry name" value="Glyco_tranf_2_4"/>
    <property type="match status" value="1"/>
</dbReference>
<organism evidence="1 2">
    <name type="scientific">Maliponia aquimaris</name>
    <dbReference type="NCBI Taxonomy" id="1673631"/>
    <lineage>
        <taxon>Bacteria</taxon>
        <taxon>Pseudomonadati</taxon>
        <taxon>Pseudomonadota</taxon>
        <taxon>Alphaproteobacteria</taxon>
        <taxon>Rhodobacterales</taxon>
        <taxon>Paracoccaceae</taxon>
        <taxon>Maliponia</taxon>
    </lineage>
</organism>
<dbReference type="OrthoDB" id="1997677at2"/>
<evidence type="ECO:0000313" key="2">
    <source>
        <dbReference type="Proteomes" id="UP000207598"/>
    </source>
</evidence>
<dbReference type="InterPro" id="IPR029044">
    <property type="entry name" value="Nucleotide-diphossugar_trans"/>
</dbReference>
<accession>A0A238KX64</accession>
<keyword evidence="2" id="KW-1185">Reference proteome</keyword>
<dbReference type="Proteomes" id="UP000207598">
    <property type="component" value="Unassembled WGS sequence"/>
</dbReference>
<evidence type="ECO:0000313" key="1">
    <source>
        <dbReference type="EMBL" id="SMX47220.1"/>
    </source>
</evidence>
<reference evidence="1 2" key="1">
    <citation type="submission" date="2017-05" db="EMBL/GenBank/DDBJ databases">
        <authorList>
            <person name="Song R."/>
            <person name="Chenine A.L."/>
            <person name="Ruprecht R.M."/>
        </authorList>
    </citation>
    <scope>NUCLEOTIDE SEQUENCE [LARGE SCALE GENOMIC DNA]</scope>
    <source>
        <strain evidence="1 2">CECT 8898</strain>
    </source>
</reference>
<dbReference type="CDD" id="cd00761">
    <property type="entry name" value="Glyco_tranf_GTA_type"/>
    <property type="match status" value="1"/>
</dbReference>
<dbReference type="AlphaFoldDB" id="A0A238KX64"/>
<dbReference type="RefSeq" id="WP_094022382.1">
    <property type="nucleotide sequence ID" value="NZ_FXYF01000011.1"/>
</dbReference>
<sequence>MSDAHDSPRKARRIALAACMRNEGLFLLEWLAHHRALGFAEVIVVTNDITDGSDLLLDALADRGLVTHLRQSVPEGTAPQDSGMDLVLSHARAQGISHLLHIDSDEFLVLHDGTLADLMDRTQRADVVPIPWRMFGDSGVTDWTPGDLVTVRNTRAEPAPEPGVTKFKCLFKVASFARATDHNPLEPQTDNPLVLTPDGAPLSNRSLRQPKSARFRPHDIAASAKSAQLFHYAVRSQDCFLMKNDRGDGQGKMGDTKYHLNSHWHRKANRNEVEDRTLADPAPALRATLAHWRGDPAIATAERACQDWFTATRARLLTPENRARWTRGKATA</sequence>
<dbReference type="EMBL" id="FXYF01000011">
    <property type="protein sequence ID" value="SMX47220.1"/>
    <property type="molecule type" value="Genomic_DNA"/>
</dbReference>
<evidence type="ECO:0008006" key="3">
    <source>
        <dbReference type="Google" id="ProtNLM"/>
    </source>
</evidence>
<gene>
    <name evidence="1" type="ORF">MAA8898_03603</name>
</gene>
<name>A0A238KX64_9RHOB</name>